<name>A0A0X3V6I9_9ACTN</name>
<dbReference type="RefSeq" id="WP_067686115.1">
    <property type="nucleotide sequence ID" value="NZ_LLZH01000030.1"/>
</dbReference>
<organism evidence="1 2">
    <name type="scientific">Actinoplanes awajinensis subsp. mycoplanecinus</name>
    <dbReference type="NCBI Taxonomy" id="135947"/>
    <lineage>
        <taxon>Bacteria</taxon>
        <taxon>Bacillati</taxon>
        <taxon>Actinomycetota</taxon>
        <taxon>Actinomycetes</taxon>
        <taxon>Micromonosporales</taxon>
        <taxon>Micromonosporaceae</taxon>
        <taxon>Actinoplanes</taxon>
    </lineage>
</organism>
<evidence type="ECO:0000313" key="2">
    <source>
        <dbReference type="Proteomes" id="UP000053244"/>
    </source>
</evidence>
<keyword evidence="2" id="KW-1185">Reference proteome</keyword>
<evidence type="ECO:0008006" key="3">
    <source>
        <dbReference type="Google" id="ProtNLM"/>
    </source>
</evidence>
<accession>A0A0X3V6I9</accession>
<dbReference type="Proteomes" id="UP000053244">
    <property type="component" value="Unassembled WGS sequence"/>
</dbReference>
<proteinExistence type="predicted"/>
<dbReference type="OrthoDB" id="4247883at2"/>
<gene>
    <name evidence="1" type="ORF">ADL15_07515</name>
</gene>
<dbReference type="EMBL" id="LLZH01000030">
    <property type="protein sequence ID" value="KUL40350.1"/>
    <property type="molecule type" value="Genomic_DNA"/>
</dbReference>
<comment type="caution">
    <text evidence="1">The sequence shown here is derived from an EMBL/GenBank/DDBJ whole genome shotgun (WGS) entry which is preliminary data.</text>
</comment>
<reference evidence="1 2" key="1">
    <citation type="submission" date="2015-10" db="EMBL/GenBank/DDBJ databases">
        <authorList>
            <person name="Gilbert D.G."/>
        </authorList>
    </citation>
    <scope>NUCLEOTIDE SEQUENCE [LARGE SCALE GENOMIC DNA]</scope>
    <source>
        <strain evidence="1 2">NRRL B-16712</strain>
    </source>
</reference>
<evidence type="ECO:0000313" key="1">
    <source>
        <dbReference type="EMBL" id="KUL40350.1"/>
    </source>
</evidence>
<sequence>MVTGQLRLDPDSVAAAGRDLAAVAQRMADDLAQLESAVGGSDPFGGDETSGVIAVAYRAVAGVALDAIGSYAEQVGFAAATLVMEARAVAAEDAEAAASLYAAALPGTFSAATAAGRGGV</sequence>
<protein>
    <recommendedName>
        <fullName evidence="3">PE domain-containing protein</fullName>
    </recommendedName>
</protein>
<dbReference type="AlphaFoldDB" id="A0A0X3V6I9"/>